<dbReference type="PANTHER" id="PTHR12975">
    <property type="entry name" value="TRANSPORT PROTEIN TRAPP"/>
    <property type="match status" value="1"/>
</dbReference>
<evidence type="ECO:0000259" key="3">
    <source>
        <dbReference type="Pfam" id="PF24545"/>
    </source>
</evidence>
<reference evidence="4" key="1">
    <citation type="submission" date="2022-01" db="UniProtKB">
        <authorList>
            <consortium name="EnsemblMetazoa"/>
        </authorList>
    </citation>
    <scope>IDENTIFICATION</scope>
</reference>
<dbReference type="Pfam" id="PF24542">
    <property type="entry name" value="Ig_TPPC8_C"/>
    <property type="match status" value="1"/>
</dbReference>
<dbReference type="AlphaFoldDB" id="A0A8I6S449"/>
<dbReference type="OrthoDB" id="203724at2759"/>
<dbReference type="KEGG" id="clec:106669989"/>
<dbReference type="InterPro" id="IPR058538">
    <property type="entry name" value="Ig_TPPC8_2nd"/>
</dbReference>
<dbReference type="Pfam" id="PF24544">
    <property type="entry name" value="Ig_TPPC8_2nd"/>
    <property type="match status" value="1"/>
</dbReference>
<evidence type="ECO:0008006" key="6">
    <source>
        <dbReference type="Google" id="ProtNLM"/>
    </source>
</evidence>
<feature type="domain" description="TPPC8 first Ig-like" evidence="3">
    <location>
        <begin position="677"/>
        <end position="859"/>
    </location>
</feature>
<proteinExistence type="predicted"/>
<feature type="domain" description="TPPC8 second Ig-like" evidence="2">
    <location>
        <begin position="897"/>
        <end position="956"/>
    </location>
</feature>
<dbReference type="InterPro" id="IPR058541">
    <property type="entry name" value="Ig_TPPC8_1st"/>
</dbReference>
<dbReference type="Pfam" id="PF12739">
    <property type="entry name" value="TRAPPC-Trs85"/>
    <property type="match status" value="1"/>
</dbReference>
<accession>A0A8I6S449</accession>
<sequence length="1267" mass="142136">MNMPTSKFTPQEFIQQTFAPMIAVISSEGVESCCQRNNLSFTEMLKPFSMTTLEGYTREIAGSMIQTKNLRLNFCDLNSRPPPPQTARSYFNQAVSSHIHDRTKEIVIGNCKFDIPQTVPWYEAWRHTFLQVQSPLDHEFVKHYIGCLIVISSLDSDPMALIAEMSDNVSNQILNGNHKLLKWFGPPHSILFTYLLLHDNSISDEAKSVATFEAIGATYGSQKCFILGINSRKDGHDMSNLPDPWIQYISSDISYKDENKDNEIEHAIEAGQDTLEKMTSPTPIIIHPLSPVTDDQVSVTTKNESNGVSKEPSSQHGMYLTSEDINKIKKFVNDFFVKALSPYFQQSINQLNEQVSNKKGMSRSLLSATKRWFGAPKPGSPGNHISPNAIAYSSDSHELQLRRLGDLCFMIGHYQMAFNAYHSAKRDFNADGAWLHYAGALEMAALSAFMANSDNLTRKVIDYFEESIVTYQNACRMNQFATRATIMSVECLKGNGLFGEAAKQLIRMAGEDSDLRSAVLLEQAAYCFLSCPRLVMYRKYAFHMVLAGNRFSKASHKNHSMRCYHQAYQVYNNKNWMIAEDHILYTIGKHATQLKLLANAYNALSLLVTRSSPQSEQQQQQFFEEYIIVVQNLLNSGVEVMLNLPVIQNHLTEIHLCVSTDVSIGGEITATCIDNSQNDPIWHILEEKLVNYAGGVKVMIFNPIIEIITSKSKQTVSAIAVCGETVGVYVSLKNPLHIPIKITGMQLTWQFVSENGEVSSNENCAYATAHICNEINLQADSTKHELLTITPNAVGTLKITGVNYSLEDSRGSTVRGCQKLLTLDKNVPRQNILDSRLQLVVIGKAPRLKVSFKGLKSKVYCNEIFPVSVTLKNAGALSISRILLVSSDSCSVWVKDCPVSHPVIFDIPLKDNLKSGESKELTIYIQPSYKKGKQNLELLFYYESEHTTIKPRYRLVKHSWPITVNEAFRLTALTSISNAISETDALNIRLQIDSVSVARCSTIMRMQIESVSISSNKWELGRWVIDPSVVMEEYQILFILIQALRKQGNSTKGTITTNYLLPNEINDVPFEYFLPKGSTSDNDIVCIVNWKLENTNNEITSYARGQEHIFLNNPINTSQNLSVVDPNTFPLFRDATKPLEDTKLVSCRIHLPQRVHHQFMSKRLCTIPVILNLQNCSDNKLSIKVSTSFNKTSKSNSLQSHSCCFSWVGQTSFTKIIDGYSDIGISLVAAVTTTGAYDFSSGLSVEVKVCNKYVKQLCNFDSITVIY</sequence>
<dbReference type="PANTHER" id="PTHR12975:SF6">
    <property type="entry name" value="TRAFFICKING PROTEIN PARTICLE COMPLEX SUBUNIT 8"/>
    <property type="match status" value="1"/>
</dbReference>
<organism evidence="4 5">
    <name type="scientific">Cimex lectularius</name>
    <name type="common">Bed bug</name>
    <name type="synonym">Acanthia lectularia</name>
    <dbReference type="NCBI Taxonomy" id="79782"/>
    <lineage>
        <taxon>Eukaryota</taxon>
        <taxon>Metazoa</taxon>
        <taxon>Ecdysozoa</taxon>
        <taxon>Arthropoda</taxon>
        <taxon>Hexapoda</taxon>
        <taxon>Insecta</taxon>
        <taxon>Pterygota</taxon>
        <taxon>Neoptera</taxon>
        <taxon>Paraneoptera</taxon>
        <taxon>Hemiptera</taxon>
        <taxon>Heteroptera</taxon>
        <taxon>Panheteroptera</taxon>
        <taxon>Cimicomorpha</taxon>
        <taxon>Cimicidae</taxon>
        <taxon>Cimex</taxon>
    </lineage>
</organism>
<protein>
    <recommendedName>
        <fullName evidence="6">Trafficking protein particle complex subunit 8</fullName>
    </recommendedName>
</protein>
<dbReference type="Proteomes" id="UP000494040">
    <property type="component" value="Unassembled WGS sequence"/>
</dbReference>
<evidence type="ECO:0000259" key="1">
    <source>
        <dbReference type="Pfam" id="PF24542"/>
    </source>
</evidence>
<dbReference type="EnsemblMetazoa" id="XM_014399942.2">
    <property type="protein sequence ID" value="XP_014255428.1"/>
    <property type="gene ID" value="LOC106669989"/>
</dbReference>
<evidence type="ECO:0000259" key="2">
    <source>
        <dbReference type="Pfam" id="PF24544"/>
    </source>
</evidence>
<keyword evidence="5" id="KW-1185">Reference proteome</keyword>
<dbReference type="RefSeq" id="XP_014255428.1">
    <property type="nucleotide sequence ID" value="XM_014399942.2"/>
</dbReference>
<dbReference type="Pfam" id="PF24545">
    <property type="entry name" value="Ig_TPPC8_1st"/>
    <property type="match status" value="1"/>
</dbReference>
<dbReference type="InterPro" id="IPR057651">
    <property type="entry name" value="Ig_TPPC8_C"/>
</dbReference>
<dbReference type="GO" id="GO:1990072">
    <property type="term" value="C:TRAPPIII protein complex"/>
    <property type="evidence" value="ECO:0007669"/>
    <property type="project" value="TreeGrafter"/>
</dbReference>
<feature type="domain" description="TPPC8 C-terminal Ig-like" evidence="1">
    <location>
        <begin position="1144"/>
        <end position="1247"/>
    </location>
</feature>
<dbReference type="OMA" id="GHTISMW"/>
<evidence type="ECO:0000313" key="5">
    <source>
        <dbReference type="Proteomes" id="UP000494040"/>
    </source>
</evidence>
<name>A0A8I6S449_CIMLE</name>
<dbReference type="GeneID" id="106669989"/>
<dbReference type="InterPro" id="IPR024420">
    <property type="entry name" value="TRAPP_III_complex_Trs85"/>
</dbReference>
<evidence type="ECO:0000313" key="4">
    <source>
        <dbReference type="EnsemblMetazoa" id="XP_014255428.1"/>
    </source>
</evidence>